<dbReference type="KEGG" id="nno:NONO_c52240"/>
<accession>W5TM09</accession>
<gene>
    <name evidence="1" type="ORF">NONO_c52240</name>
</gene>
<proteinExistence type="predicted"/>
<dbReference type="HOGENOM" id="CLU_2509355_0_0_11"/>
<protein>
    <submittedName>
        <fullName evidence="1">Uncharacterized protein</fullName>
    </submittedName>
</protein>
<dbReference type="AlphaFoldDB" id="W5TM09"/>
<dbReference type="EMBL" id="CP006850">
    <property type="protein sequence ID" value="AHH20008.1"/>
    <property type="molecule type" value="Genomic_DNA"/>
</dbReference>
<reference evidence="1 2" key="1">
    <citation type="journal article" date="2014" name="Appl. Environ. Microbiol.">
        <title>Insights into the Microbial Degradation of Rubber and Gutta-Percha by Analysis of the Complete Genome of Nocardia nova SH22a.</title>
        <authorList>
            <person name="Luo Q."/>
            <person name="Hiessl S."/>
            <person name="Poehlein A."/>
            <person name="Daniel R."/>
            <person name="Steinbuchel A."/>
        </authorList>
    </citation>
    <scope>NUCLEOTIDE SEQUENCE [LARGE SCALE GENOMIC DNA]</scope>
    <source>
        <strain evidence="1">SH22a</strain>
    </source>
</reference>
<keyword evidence="2" id="KW-1185">Reference proteome</keyword>
<evidence type="ECO:0000313" key="2">
    <source>
        <dbReference type="Proteomes" id="UP000019150"/>
    </source>
</evidence>
<dbReference type="Proteomes" id="UP000019150">
    <property type="component" value="Chromosome"/>
</dbReference>
<name>W5TM09_9NOCA</name>
<sequence length="85" mass="8794">MRVRRCSEPFELGVRSQEPGLLLVDGDESYEKLAQFFVTAFGGVASTAAERSRSGRSVPGAQECVGAGGDVLESAVEGVACIGGD</sequence>
<organism evidence="1 2">
    <name type="scientific">Nocardia nova SH22a</name>
    <dbReference type="NCBI Taxonomy" id="1415166"/>
    <lineage>
        <taxon>Bacteria</taxon>
        <taxon>Bacillati</taxon>
        <taxon>Actinomycetota</taxon>
        <taxon>Actinomycetes</taxon>
        <taxon>Mycobacteriales</taxon>
        <taxon>Nocardiaceae</taxon>
        <taxon>Nocardia</taxon>
    </lineage>
</organism>
<evidence type="ECO:0000313" key="1">
    <source>
        <dbReference type="EMBL" id="AHH20008.1"/>
    </source>
</evidence>
<dbReference type="RefSeq" id="WP_025351392.1">
    <property type="nucleotide sequence ID" value="NZ_CP006850.1"/>
</dbReference>